<protein>
    <submittedName>
        <fullName evidence="1">SFRICE_013014</fullName>
    </submittedName>
</protein>
<evidence type="ECO:0000313" key="1">
    <source>
        <dbReference type="EMBL" id="SOQ42970.1"/>
    </source>
</evidence>
<name>A0A2H1VQ77_SPOFR</name>
<dbReference type="EMBL" id="ODYU01003781">
    <property type="protein sequence ID" value="SOQ42970.1"/>
    <property type="molecule type" value="Genomic_DNA"/>
</dbReference>
<organism evidence="1">
    <name type="scientific">Spodoptera frugiperda</name>
    <name type="common">Fall armyworm</name>
    <dbReference type="NCBI Taxonomy" id="7108"/>
    <lineage>
        <taxon>Eukaryota</taxon>
        <taxon>Metazoa</taxon>
        <taxon>Ecdysozoa</taxon>
        <taxon>Arthropoda</taxon>
        <taxon>Hexapoda</taxon>
        <taxon>Insecta</taxon>
        <taxon>Pterygota</taxon>
        <taxon>Neoptera</taxon>
        <taxon>Endopterygota</taxon>
        <taxon>Lepidoptera</taxon>
        <taxon>Glossata</taxon>
        <taxon>Ditrysia</taxon>
        <taxon>Noctuoidea</taxon>
        <taxon>Noctuidae</taxon>
        <taxon>Amphipyrinae</taxon>
        <taxon>Spodoptera</taxon>
    </lineage>
</organism>
<accession>A0A2H1VQ77</accession>
<dbReference type="AlphaFoldDB" id="A0A2H1VQ77"/>
<gene>
    <name evidence="1" type="ORF">SFRICE_013014</name>
</gene>
<reference evidence="1" key="1">
    <citation type="submission" date="2016-07" db="EMBL/GenBank/DDBJ databases">
        <authorList>
            <person name="Bretaudeau A."/>
        </authorList>
    </citation>
    <scope>NUCLEOTIDE SEQUENCE</scope>
    <source>
        <strain evidence="1">Rice</strain>
        <tissue evidence="1">Whole body</tissue>
    </source>
</reference>
<proteinExistence type="predicted"/>
<sequence>MAIFIIGRVASTLPNVCFETSFRSSIYKYIQNYSWVSRIPRFLPNLTLFDWTNRAEAVEGLS</sequence>